<dbReference type="GeneID" id="93681815"/>
<evidence type="ECO:0000313" key="2">
    <source>
        <dbReference type="Proteomes" id="UP000053681"/>
    </source>
</evidence>
<dbReference type="InterPro" id="IPR025553">
    <property type="entry name" value="YppF"/>
</dbReference>
<dbReference type="AlphaFoldDB" id="A0A0V8JLP4"/>
<reference evidence="1 2" key="1">
    <citation type="submission" date="2015-11" db="EMBL/GenBank/DDBJ databases">
        <title>Bacillus caseinolyticus sp nov.</title>
        <authorList>
            <person name="Dastager S.G."/>
            <person name="Mawlankar R."/>
        </authorList>
    </citation>
    <scope>NUCLEOTIDE SEQUENCE [LARGE SCALE GENOMIC DNA]</scope>
    <source>
        <strain evidence="1 2">SGD-V-76</strain>
    </source>
</reference>
<name>A0A0V8JLP4_9BACI</name>
<proteinExistence type="predicted"/>
<organism evidence="1 2">
    <name type="scientific">Priestia veravalensis</name>
    <dbReference type="NCBI Taxonomy" id="1414648"/>
    <lineage>
        <taxon>Bacteria</taxon>
        <taxon>Bacillati</taxon>
        <taxon>Bacillota</taxon>
        <taxon>Bacilli</taxon>
        <taxon>Bacillales</taxon>
        <taxon>Bacillaceae</taxon>
        <taxon>Priestia</taxon>
    </lineage>
</organism>
<comment type="caution">
    <text evidence="1">The sequence shown here is derived from an EMBL/GenBank/DDBJ whole genome shotgun (WGS) entry which is preliminary data.</text>
</comment>
<evidence type="ECO:0008006" key="3">
    <source>
        <dbReference type="Google" id="ProtNLM"/>
    </source>
</evidence>
<keyword evidence="2" id="KW-1185">Reference proteome</keyword>
<dbReference type="Proteomes" id="UP000053681">
    <property type="component" value="Unassembled WGS sequence"/>
</dbReference>
<dbReference type="RefSeq" id="WP_025907386.1">
    <property type="nucleotide sequence ID" value="NZ_KQ758649.1"/>
</dbReference>
<evidence type="ECO:0000313" key="1">
    <source>
        <dbReference type="EMBL" id="KSU87868.1"/>
    </source>
</evidence>
<gene>
    <name evidence="1" type="ORF">AS180_10675</name>
</gene>
<sequence length="63" mass="7287">MYVNELQQAFMAKKQYEPTSSNELLDFAQQQYLKGCLTLSDYKIAVRELEQIGASKPEFAHEN</sequence>
<accession>A0A0V8JLP4</accession>
<protein>
    <recommendedName>
        <fullName evidence="3">YppF-like protein</fullName>
    </recommendedName>
</protein>
<dbReference type="EMBL" id="LNQP01000033">
    <property type="protein sequence ID" value="KSU87868.1"/>
    <property type="molecule type" value="Genomic_DNA"/>
</dbReference>
<dbReference type="Pfam" id="PF14178">
    <property type="entry name" value="YppF"/>
    <property type="match status" value="1"/>
</dbReference>